<proteinExistence type="predicted"/>
<dbReference type="RefSeq" id="WP_379867138.1">
    <property type="nucleotide sequence ID" value="NZ_JBHTBW010000063.1"/>
</dbReference>
<evidence type="ECO:0000313" key="2">
    <source>
        <dbReference type="EMBL" id="MFC7442930.1"/>
    </source>
</evidence>
<keyword evidence="1" id="KW-0732">Signal</keyword>
<sequence length="127" mass="14158">MKIRKLIPVLFLFVSAFSLTILPATDAFATTYSQYYNATFSDSVWIGGGKVFKATDTSIYVTVNKSSNVELCYKLYSSSGTHLKTTCVDPYENHMELGYDTVVGKQYKIQIANITKASTRVSGTVYY</sequence>
<accession>A0ABW2RPC1</accession>
<evidence type="ECO:0000313" key="3">
    <source>
        <dbReference type="Proteomes" id="UP001596500"/>
    </source>
</evidence>
<reference evidence="3" key="1">
    <citation type="journal article" date="2019" name="Int. J. Syst. Evol. Microbiol.">
        <title>The Global Catalogue of Microorganisms (GCM) 10K type strain sequencing project: providing services to taxonomists for standard genome sequencing and annotation.</title>
        <authorList>
            <consortium name="The Broad Institute Genomics Platform"/>
            <consortium name="The Broad Institute Genome Sequencing Center for Infectious Disease"/>
            <person name="Wu L."/>
            <person name="Ma J."/>
        </authorList>
    </citation>
    <scope>NUCLEOTIDE SEQUENCE [LARGE SCALE GENOMIC DNA]</scope>
    <source>
        <strain evidence="3">CGMCC 1.12942</strain>
    </source>
</reference>
<feature type="chain" id="PRO_5046321976" description="Secreted protein" evidence="1">
    <location>
        <begin position="30"/>
        <end position="127"/>
    </location>
</feature>
<dbReference type="EMBL" id="JBHTBW010000063">
    <property type="protein sequence ID" value="MFC7442930.1"/>
    <property type="molecule type" value="Genomic_DNA"/>
</dbReference>
<dbReference type="Proteomes" id="UP001596500">
    <property type="component" value="Unassembled WGS sequence"/>
</dbReference>
<comment type="caution">
    <text evidence="2">The sequence shown here is derived from an EMBL/GenBank/DDBJ whole genome shotgun (WGS) entry which is preliminary data.</text>
</comment>
<feature type="signal peptide" evidence="1">
    <location>
        <begin position="1"/>
        <end position="29"/>
    </location>
</feature>
<protein>
    <recommendedName>
        <fullName evidence="4">Secreted protein</fullName>
    </recommendedName>
</protein>
<organism evidence="2 3">
    <name type="scientific">Laceyella putida</name>
    <dbReference type="NCBI Taxonomy" id="110101"/>
    <lineage>
        <taxon>Bacteria</taxon>
        <taxon>Bacillati</taxon>
        <taxon>Bacillota</taxon>
        <taxon>Bacilli</taxon>
        <taxon>Bacillales</taxon>
        <taxon>Thermoactinomycetaceae</taxon>
        <taxon>Laceyella</taxon>
    </lineage>
</organism>
<evidence type="ECO:0008006" key="4">
    <source>
        <dbReference type="Google" id="ProtNLM"/>
    </source>
</evidence>
<evidence type="ECO:0000256" key="1">
    <source>
        <dbReference type="SAM" id="SignalP"/>
    </source>
</evidence>
<name>A0ABW2RPC1_9BACL</name>
<gene>
    <name evidence="2" type="ORF">ACFQNG_17820</name>
</gene>
<keyword evidence="3" id="KW-1185">Reference proteome</keyword>